<dbReference type="PANTHER" id="PTHR30537">
    <property type="entry name" value="HTH-TYPE TRANSCRIPTIONAL REGULATOR"/>
    <property type="match status" value="1"/>
</dbReference>
<dbReference type="InterPro" id="IPR005119">
    <property type="entry name" value="LysR_subst-bd"/>
</dbReference>
<dbReference type="RefSeq" id="WP_055119199.1">
    <property type="nucleotide sequence ID" value="NZ_CXWA01000007.1"/>
</dbReference>
<comment type="similarity">
    <text evidence="1">Belongs to the LysR transcriptional regulatory family.</text>
</comment>
<evidence type="ECO:0000259" key="5">
    <source>
        <dbReference type="PROSITE" id="PS50931"/>
    </source>
</evidence>
<dbReference type="InterPro" id="IPR000847">
    <property type="entry name" value="LysR_HTH_N"/>
</dbReference>
<dbReference type="PANTHER" id="PTHR30537:SF5">
    <property type="entry name" value="HTH-TYPE TRANSCRIPTIONAL ACTIVATOR TTDR-RELATED"/>
    <property type="match status" value="1"/>
</dbReference>
<dbReference type="SUPFAM" id="SSF46785">
    <property type="entry name" value="Winged helix' DNA-binding domain"/>
    <property type="match status" value="1"/>
</dbReference>
<dbReference type="STRING" id="311410.LA5095_04582"/>
<dbReference type="Gene3D" id="1.10.10.10">
    <property type="entry name" value="Winged helix-like DNA-binding domain superfamily/Winged helix DNA-binding domain"/>
    <property type="match status" value="1"/>
</dbReference>
<dbReference type="GO" id="GO:0003700">
    <property type="term" value="F:DNA-binding transcription factor activity"/>
    <property type="evidence" value="ECO:0007669"/>
    <property type="project" value="InterPro"/>
</dbReference>
<evidence type="ECO:0000256" key="2">
    <source>
        <dbReference type="ARBA" id="ARBA00023015"/>
    </source>
</evidence>
<keyword evidence="4" id="KW-0804">Transcription</keyword>
<dbReference type="Proteomes" id="UP000049983">
    <property type="component" value="Unassembled WGS sequence"/>
</dbReference>
<name>A0A0M6ZII7_9HYPH</name>
<proteinExistence type="inferred from homology"/>
<dbReference type="InterPro" id="IPR058163">
    <property type="entry name" value="LysR-type_TF_proteobact-type"/>
</dbReference>
<dbReference type="GO" id="GO:0043565">
    <property type="term" value="F:sequence-specific DNA binding"/>
    <property type="evidence" value="ECO:0007669"/>
    <property type="project" value="TreeGrafter"/>
</dbReference>
<dbReference type="EMBL" id="CXWC01000003">
    <property type="protein sequence ID" value="CTQ67770.1"/>
    <property type="molecule type" value="Genomic_DNA"/>
</dbReference>
<keyword evidence="2" id="KW-0805">Transcription regulation</keyword>
<evidence type="ECO:0000313" key="6">
    <source>
        <dbReference type="EMBL" id="CTQ67770.1"/>
    </source>
</evidence>
<gene>
    <name evidence="6" type="primary">dmlR_6</name>
    <name evidence="6" type="ORF">LA5096_01561</name>
</gene>
<evidence type="ECO:0000313" key="7">
    <source>
        <dbReference type="Proteomes" id="UP000049983"/>
    </source>
</evidence>
<evidence type="ECO:0000256" key="1">
    <source>
        <dbReference type="ARBA" id="ARBA00009437"/>
    </source>
</evidence>
<dbReference type="SUPFAM" id="SSF53850">
    <property type="entry name" value="Periplasmic binding protein-like II"/>
    <property type="match status" value="1"/>
</dbReference>
<evidence type="ECO:0000256" key="4">
    <source>
        <dbReference type="ARBA" id="ARBA00023163"/>
    </source>
</evidence>
<protein>
    <submittedName>
        <fullName evidence="6">D-malate degradation protein R</fullName>
    </submittedName>
</protein>
<evidence type="ECO:0000256" key="3">
    <source>
        <dbReference type="ARBA" id="ARBA00023125"/>
    </source>
</evidence>
<reference evidence="7" key="1">
    <citation type="submission" date="2015-07" db="EMBL/GenBank/DDBJ databases">
        <authorList>
            <person name="Rodrigo-Torres Lidia"/>
            <person name="Arahal R.David."/>
        </authorList>
    </citation>
    <scope>NUCLEOTIDE SEQUENCE [LARGE SCALE GENOMIC DNA]</scope>
    <source>
        <strain evidence="7">CECT 5096</strain>
    </source>
</reference>
<accession>A0A0M6ZII7</accession>
<organism evidence="6 7">
    <name type="scientific">Roseibium album</name>
    <dbReference type="NCBI Taxonomy" id="311410"/>
    <lineage>
        <taxon>Bacteria</taxon>
        <taxon>Pseudomonadati</taxon>
        <taxon>Pseudomonadota</taxon>
        <taxon>Alphaproteobacteria</taxon>
        <taxon>Hyphomicrobiales</taxon>
        <taxon>Stappiaceae</taxon>
        <taxon>Roseibium</taxon>
    </lineage>
</organism>
<dbReference type="FunFam" id="1.10.10.10:FF:000001">
    <property type="entry name" value="LysR family transcriptional regulator"/>
    <property type="match status" value="1"/>
</dbReference>
<dbReference type="GO" id="GO:0006351">
    <property type="term" value="P:DNA-templated transcription"/>
    <property type="evidence" value="ECO:0007669"/>
    <property type="project" value="TreeGrafter"/>
</dbReference>
<keyword evidence="7" id="KW-1185">Reference proteome</keyword>
<sequence>MLETKDLRFFLVVAASSSLAAAARALDVTPPAVSQRLAQIETRIGLQLVERGRGRLTLTTIGDALAQRAEIVLDEIENINEEILAHRDRISGPLHVIAPFGFGRAHVAPVLSQLVQDHPDVSLNLTLSDAPYREIASGNWDLLIHVGQLRDSSHIQRKLASNRRFLVASPAYLENWGTPAHPGDLSSHRCGVVREDLADVTMWSFSEVDGPEHSIRIHPVFASNDGGVIKSWALDDLGIIQRSEWNVAREIGQGQLVQLLPDFRLPNADIVALLSPRTLRTARVDHALKRLVDAYSSPPWNAPASNES</sequence>
<dbReference type="Pfam" id="PF00126">
    <property type="entry name" value="HTH_1"/>
    <property type="match status" value="1"/>
</dbReference>
<dbReference type="AlphaFoldDB" id="A0A0M6ZII7"/>
<keyword evidence="3" id="KW-0238">DNA-binding</keyword>
<dbReference type="PROSITE" id="PS50931">
    <property type="entry name" value="HTH_LYSR"/>
    <property type="match status" value="1"/>
</dbReference>
<dbReference type="InterPro" id="IPR036390">
    <property type="entry name" value="WH_DNA-bd_sf"/>
</dbReference>
<dbReference type="Pfam" id="PF03466">
    <property type="entry name" value="LysR_substrate"/>
    <property type="match status" value="1"/>
</dbReference>
<dbReference type="OrthoDB" id="9813056at2"/>
<dbReference type="GeneID" id="97668980"/>
<dbReference type="InterPro" id="IPR036388">
    <property type="entry name" value="WH-like_DNA-bd_sf"/>
</dbReference>
<feature type="domain" description="HTH lysR-type" evidence="5">
    <location>
        <begin position="2"/>
        <end position="59"/>
    </location>
</feature>
<dbReference type="Gene3D" id="3.40.190.290">
    <property type="match status" value="1"/>
</dbReference>